<dbReference type="PIRSF" id="PIRSF021700">
    <property type="entry name" value="3_dmu_93_MTrfase"/>
    <property type="match status" value="1"/>
</dbReference>
<evidence type="ECO:0000313" key="3">
    <source>
        <dbReference type="Proteomes" id="UP001196565"/>
    </source>
</evidence>
<sequence>MTELSTCLWFATQAEEAARHYVAAIPNSAIGEVTTRPPGVPGAEGSVFMVTFTLAGAPMLAFNADPPPGFTNGLSLVVSCTDQAELDRVWDAMLEGGGKTQACGWLTDRFGVSWQIVPEALPRLMKAGDAAQRGRVMAALMTMIKLDAAALEAAFHAS</sequence>
<dbReference type="InterPro" id="IPR028973">
    <property type="entry name" value="PhnB-like"/>
</dbReference>
<feature type="domain" description="PhnB-like" evidence="1">
    <location>
        <begin position="4"/>
        <end position="117"/>
    </location>
</feature>
<dbReference type="PANTHER" id="PTHR33990">
    <property type="entry name" value="PROTEIN YJDN-RELATED"/>
    <property type="match status" value="1"/>
</dbReference>
<dbReference type="InterPro" id="IPR009725">
    <property type="entry name" value="3_dmu_93_MTrfase"/>
</dbReference>
<protein>
    <submittedName>
        <fullName evidence="2">VOC family protein</fullName>
    </submittedName>
</protein>
<dbReference type="EMBL" id="JAHYBZ010000001">
    <property type="protein sequence ID" value="MBW6396671.1"/>
    <property type="molecule type" value="Genomic_DNA"/>
</dbReference>
<dbReference type="InterPro" id="IPR029068">
    <property type="entry name" value="Glyas_Bleomycin-R_OHBP_Dase"/>
</dbReference>
<reference evidence="2 3" key="1">
    <citation type="submission" date="2021-07" db="EMBL/GenBank/DDBJ databases">
        <authorList>
            <person name="So Y."/>
        </authorList>
    </citation>
    <scope>NUCLEOTIDE SEQUENCE [LARGE SCALE GENOMIC DNA]</scope>
    <source>
        <strain evidence="2 3">HJA6</strain>
    </source>
</reference>
<proteinExistence type="predicted"/>
<dbReference type="Gene3D" id="3.10.180.10">
    <property type="entry name" value="2,3-Dihydroxybiphenyl 1,2-Dioxygenase, domain 1"/>
    <property type="match status" value="1"/>
</dbReference>
<accession>A0ABS7A304</accession>
<evidence type="ECO:0000259" key="1">
    <source>
        <dbReference type="Pfam" id="PF06983"/>
    </source>
</evidence>
<dbReference type="Pfam" id="PF06983">
    <property type="entry name" value="3-dmu-9_3-mt"/>
    <property type="match status" value="1"/>
</dbReference>
<dbReference type="CDD" id="cd06588">
    <property type="entry name" value="PhnB_like"/>
    <property type="match status" value="1"/>
</dbReference>
<dbReference type="RefSeq" id="WP_219761120.1">
    <property type="nucleotide sequence ID" value="NZ_JAHYBZ010000001.1"/>
</dbReference>
<evidence type="ECO:0000313" key="2">
    <source>
        <dbReference type="EMBL" id="MBW6396671.1"/>
    </source>
</evidence>
<dbReference type="PANTHER" id="PTHR33990:SF2">
    <property type="entry name" value="PHNB-LIKE DOMAIN-CONTAINING PROTEIN"/>
    <property type="match status" value="1"/>
</dbReference>
<keyword evidence="3" id="KW-1185">Reference proteome</keyword>
<comment type="caution">
    <text evidence="2">The sequence shown here is derived from an EMBL/GenBank/DDBJ whole genome shotgun (WGS) entry which is preliminary data.</text>
</comment>
<gene>
    <name evidence="2" type="ORF">KPL78_02375</name>
</gene>
<dbReference type="SUPFAM" id="SSF54593">
    <property type="entry name" value="Glyoxalase/Bleomycin resistance protein/Dihydroxybiphenyl dioxygenase"/>
    <property type="match status" value="1"/>
</dbReference>
<organism evidence="2 3">
    <name type="scientific">Roseomonas alba</name>
    <dbReference type="NCBI Taxonomy" id="2846776"/>
    <lineage>
        <taxon>Bacteria</taxon>
        <taxon>Pseudomonadati</taxon>
        <taxon>Pseudomonadota</taxon>
        <taxon>Alphaproteobacteria</taxon>
        <taxon>Acetobacterales</taxon>
        <taxon>Roseomonadaceae</taxon>
        <taxon>Roseomonas</taxon>
    </lineage>
</organism>
<name>A0ABS7A304_9PROT</name>
<dbReference type="Proteomes" id="UP001196565">
    <property type="component" value="Unassembled WGS sequence"/>
</dbReference>